<dbReference type="AlphaFoldDB" id="A0A1C7MI45"/>
<dbReference type="EMBL" id="LUGG01000003">
    <property type="protein sequence ID" value="OBZ76036.1"/>
    <property type="molecule type" value="Genomic_DNA"/>
</dbReference>
<dbReference type="InterPro" id="IPR011333">
    <property type="entry name" value="SKP1/BTB/POZ_sf"/>
</dbReference>
<dbReference type="OMA" id="FLNDDPM"/>
<dbReference type="Proteomes" id="UP000092993">
    <property type="component" value="Unassembled WGS sequence"/>
</dbReference>
<dbReference type="CDD" id="cd18186">
    <property type="entry name" value="BTB_POZ_ZBTB_KLHL-like"/>
    <property type="match status" value="1"/>
</dbReference>
<accession>A0A1C7MI45</accession>
<proteinExistence type="predicted"/>
<dbReference type="STRING" id="5627.A0A1C7MI45"/>
<organism evidence="2 3">
    <name type="scientific">Grifola frondosa</name>
    <name type="common">Maitake</name>
    <name type="synonym">Polyporus frondosus</name>
    <dbReference type="NCBI Taxonomy" id="5627"/>
    <lineage>
        <taxon>Eukaryota</taxon>
        <taxon>Fungi</taxon>
        <taxon>Dikarya</taxon>
        <taxon>Basidiomycota</taxon>
        <taxon>Agaricomycotina</taxon>
        <taxon>Agaricomycetes</taxon>
        <taxon>Polyporales</taxon>
        <taxon>Grifolaceae</taxon>
        <taxon>Grifola</taxon>
    </lineage>
</organism>
<protein>
    <recommendedName>
        <fullName evidence="1">BTB domain-containing protein</fullName>
    </recommendedName>
</protein>
<reference evidence="2 3" key="1">
    <citation type="submission" date="2016-03" db="EMBL/GenBank/DDBJ databases">
        <title>Whole genome sequencing of Grifola frondosa 9006-11.</title>
        <authorList>
            <person name="Min B."/>
            <person name="Park H."/>
            <person name="Kim J.-G."/>
            <person name="Cho H."/>
            <person name="Oh Y.-L."/>
            <person name="Kong W.-S."/>
            <person name="Choi I.-G."/>
        </authorList>
    </citation>
    <scope>NUCLEOTIDE SEQUENCE [LARGE SCALE GENOMIC DNA]</scope>
    <source>
        <strain evidence="2 3">9006-11</strain>
    </source>
</reference>
<evidence type="ECO:0000313" key="2">
    <source>
        <dbReference type="EMBL" id="OBZ76036.1"/>
    </source>
</evidence>
<dbReference type="Gene3D" id="3.30.710.10">
    <property type="entry name" value="Potassium Channel Kv1.1, Chain A"/>
    <property type="match status" value="1"/>
</dbReference>
<comment type="caution">
    <text evidence="2">The sequence shown here is derived from an EMBL/GenBank/DDBJ whole genome shotgun (WGS) entry which is preliminary data.</text>
</comment>
<evidence type="ECO:0000259" key="1">
    <source>
        <dbReference type="PROSITE" id="PS50097"/>
    </source>
</evidence>
<name>A0A1C7MI45_GRIFR</name>
<dbReference type="SUPFAM" id="SSF54695">
    <property type="entry name" value="POZ domain"/>
    <property type="match status" value="1"/>
</dbReference>
<dbReference type="OrthoDB" id="2367075at2759"/>
<gene>
    <name evidence="2" type="ORF">A0H81_03086</name>
</gene>
<dbReference type="SMART" id="SM00225">
    <property type="entry name" value="BTB"/>
    <property type="match status" value="1"/>
</dbReference>
<sequence length="276" mass="31642">MTTNICPTTSSTASDLLDLSDLLWTEELQSHHHKYYFDDELSVFLVEGRFFKVHRYFLIRESEFFRTLFQLPSGEKDAEGRTDETAIPLHDVKRCEFESFLDFLYEGMHKHQVSTLSYWINILSISTRFVCDKMRDRAIEEIDNYHTPINPVEKIVIATKFDVSKWLAPSYEAVCQRDHPLNIAEAQKLGLATTVLLAQARERIRQEIEASPPTGFIEPPQVRHECGNVDFPSNREYLLRASVVAALMFLKPRTGKQLELSVAHSPPVVSLSPLVG</sequence>
<dbReference type="Pfam" id="PF00651">
    <property type="entry name" value="BTB"/>
    <property type="match status" value="1"/>
</dbReference>
<evidence type="ECO:0000313" key="3">
    <source>
        <dbReference type="Proteomes" id="UP000092993"/>
    </source>
</evidence>
<dbReference type="InterPro" id="IPR000210">
    <property type="entry name" value="BTB/POZ_dom"/>
</dbReference>
<feature type="domain" description="BTB" evidence="1">
    <location>
        <begin position="37"/>
        <end position="107"/>
    </location>
</feature>
<dbReference type="PROSITE" id="PS50097">
    <property type="entry name" value="BTB"/>
    <property type="match status" value="1"/>
</dbReference>
<keyword evidence="3" id="KW-1185">Reference proteome</keyword>